<dbReference type="HOGENOM" id="CLU_146490_0_0_14"/>
<reference evidence="1 2" key="1">
    <citation type="journal article" date="2006" name="J. Bacteriol.">
        <title>Living with genome instability: the adaptation of phytoplasmas to diverse environments of their insect and plant hosts.</title>
        <authorList>
            <person name="Bai X."/>
            <person name="Zhang J."/>
            <person name="Ewing A."/>
            <person name="Miller S.A."/>
            <person name="Jancso Radek A."/>
            <person name="Shevchenko D.V."/>
            <person name="Tsukerman K."/>
            <person name="Walunas T."/>
            <person name="Lapidus A."/>
            <person name="Campbell J.W."/>
            <person name="Hogenhout S.A."/>
        </authorList>
    </citation>
    <scope>NUCLEOTIDE SEQUENCE [LARGE SCALE GENOMIC DNA]</scope>
    <source>
        <strain evidence="1 2">AYWB</strain>
    </source>
</reference>
<proteinExistence type="predicted"/>
<evidence type="ECO:0000313" key="1">
    <source>
        <dbReference type="EMBL" id="ABC65355.1"/>
    </source>
</evidence>
<organism evidence="1 2">
    <name type="scientific">Aster yellows witches'-broom phytoplasma (strain AYWB)</name>
    <dbReference type="NCBI Taxonomy" id="322098"/>
    <lineage>
        <taxon>Bacteria</taxon>
        <taxon>Bacillati</taxon>
        <taxon>Mycoplasmatota</taxon>
        <taxon>Mollicutes</taxon>
        <taxon>Acholeplasmatales</taxon>
        <taxon>Acholeplasmataceae</taxon>
        <taxon>Candidatus Phytoplasma</taxon>
        <taxon>16SrI (Aster yellows group)</taxon>
    </lineage>
</organism>
<dbReference type="KEGG" id="ayw:AYWB_238"/>
<dbReference type="EMBL" id="CP000061">
    <property type="protein sequence ID" value="ABC65355.1"/>
    <property type="molecule type" value="Genomic_DNA"/>
</dbReference>
<dbReference type="PhylomeDB" id="Q2NJN8"/>
<protein>
    <submittedName>
        <fullName evidence="1">Uncharacterized protein</fullName>
    </submittedName>
</protein>
<name>Q2NJN8_AYWBP</name>
<dbReference type="Proteomes" id="UP000001934">
    <property type="component" value="Chromosome"/>
</dbReference>
<keyword evidence="2" id="KW-1185">Reference proteome</keyword>
<accession>Q2NJN8</accession>
<dbReference type="RefSeq" id="WP_011412520.1">
    <property type="nucleotide sequence ID" value="NC_007716.1"/>
</dbReference>
<dbReference type="STRING" id="322098.AYWB_238"/>
<gene>
    <name evidence="1" type="ordered locus">AYWB_238</name>
</gene>
<sequence>MKRYDINVLDRGYIPNILNYFNLQCNGFINPNIPSYNSYQGIKLYWYLKNPPSGLLGVYFKHRPNPFNIQYPAYEDYKYTLEDLLKNEIAIEEAFIFWDAKQKPNKDKPNIKINSINIFVGQNKEEIINQQQHYQKTQTHQIRMLQHHT</sequence>
<evidence type="ECO:0000313" key="2">
    <source>
        <dbReference type="Proteomes" id="UP000001934"/>
    </source>
</evidence>
<dbReference type="AlphaFoldDB" id="Q2NJN8"/>